<evidence type="ECO:0000256" key="1">
    <source>
        <dbReference type="SAM" id="MobiDB-lite"/>
    </source>
</evidence>
<feature type="region of interest" description="Disordered" evidence="1">
    <location>
        <begin position="232"/>
        <end position="256"/>
    </location>
</feature>
<keyword evidence="3" id="KW-1185">Reference proteome</keyword>
<dbReference type="EMBL" id="JARKIB010000131">
    <property type="protein sequence ID" value="KAJ7734660.1"/>
    <property type="molecule type" value="Genomic_DNA"/>
</dbReference>
<evidence type="ECO:0000313" key="2">
    <source>
        <dbReference type="EMBL" id="KAJ7734660.1"/>
    </source>
</evidence>
<reference evidence="2" key="1">
    <citation type="submission" date="2023-03" db="EMBL/GenBank/DDBJ databases">
        <title>Massive genome expansion in bonnet fungi (Mycena s.s.) driven by repeated elements and novel gene families across ecological guilds.</title>
        <authorList>
            <consortium name="Lawrence Berkeley National Laboratory"/>
            <person name="Harder C.B."/>
            <person name="Miyauchi S."/>
            <person name="Viragh M."/>
            <person name="Kuo A."/>
            <person name="Thoen E."/>
            <person name="Andreopoulos B."/>
            <person name="Lu D."/>
            <person name="Skrede I."/>
            <person name="Drula E."/>
            <person name="Henrissat B."/>
            <person name="Morin E."/>
            <person name="Kohler A."/>
            <person name="Barry K."/>
            <person name="LaButti K."/>
            <person name="Morin E."/>
            <person name="Salamov A."/>
            <person name="Lipzen A."/>
            <person name="Mereny Z."/>
            <person name="Hegedus B."/>
            <person name="Baldrian P."/>
            <person name="Stursova M."/>
            <person name="Weitz H."/>
            <person name="Taylor A."/>
            <person name="Grigoriev I.V."/>
            <person name="Nagy L.G."/>
            <person name="Martin F."/>
            <person name="Kauserud H."/>
        </authorList>
    </citation>
    <scope>NUCLEOTIDE SEQUENCE</scope>
    <source>
        <strain evidence="2">CBHHK182m</strain>
    </source>
</reference>
<gene>
    <name evidence="2" type="ORF">B0H16DRAFT_1327478</name>
</gene>
<evidence type="ECO:0000313" key="3">
    <source>
        <dbReference type="Proteomes" id="UP001215598"/>
    </source>
</evidence>
<organism evidence="2 3">
    <name type="scientific">Mycena metata</name>
    <dbReference type="NCBI Taxonomy" id="1033252"/>
    <lineage>
        <taxon>Eukaryota</taxon>
        <taxon>Fungi</taxon>
        <taxon>Dikarya</taxon>
        <taxon>Basidiomycota</taxon>
        <taxon>Agaricomycotina</taxon>
        <taxon>Agaricomycetes</taxon>
        <taxon>Agaricomycetidae</taxon>
        <taxon>Agaricales</taxon>
        <taxon>Marasmiineae</taxon>
        <taxon>Mycenaceae</taxon>
        <taxon>Mycena</taxon>
    </lineage>
</organism>
<dbReference type="Gene3D" id="3.60.130.30">
    <property type="match status" value="1"/>
</dbReference>
<dbReference type="Proteomes" id="UP001215598">
    <property type="component" value="Unassembled WGS sequence"/>
</dbReference>
<sequence>MLDVLGADYLDSLPNLINAALGDGLLEKDSRAEGFTIEALHLEPAYNRYTEKGHGAPTDDVHPHYIRRKHVARANHGQRIPWASKEITKDPEAYACSHIIFIHFYSASDVFTKMYLHHPEFAKELEAYVTILPHNANCPWAPFGGVVVNLNACSDAHLDPLDLKKRCVVIPLMRNCRGGGLVLHEARLVLDLHSGDVVLFPSGRFTHFNLHYQGIRASLVFHTDGASRQWTEGEGGNGWRGRYGVQMEPGPATRLP</sequence>
<accession>A0AAD7I538</accession>
<dbReference type="AlphaFoldDB" id="A0AAD7I538"/>
<proteinExistence type="predicted"/>
<protein>
    <submittedName>
        <fullName evidence="2">Uncharacterized protein</fullName>
    </submittedName>
</protein>
<name>A0AAD7I538_9AGAR</name>
<comment type="caution">
    <text evidence="2">The sequence shown here is derived from an EMBL/GenBank/DDBJ whole genome shotgun (WGS) entry which is preliminary data.</text>
</comment>